<feature type="coiled-coil region" evidence="1">
    <location>
        <begin position="48"/>
        <end position="75"/>
    </location>
</feature>
<evidence type="ECO:0000256" key="1">
    <source>
        <dbReference type="SAM" id="Coils"/>
    </source>
</evidence>
<dbReference type="KEGG" id="ebi:EbC_39560"/>
<sequence>MTDTNTPDDSDITTSLPAATQQTLNKLNLTKATWLDTRRRQSEGEAMLTTIRQRRQETEDEAKALNDEWRQLFRDNNGAMTPRMKKLRPEIALGHETLSEFDYLIAEQEYKNKALMADTANMAKDYINAHNDFTEGYSLHLWEQFMAANGQELLQLLGLMKTTLGRRASAVIGVVNSVNDPESILKQFIDEKITKPALDMNSAPENDALLKQTGAYPAHAASVSVHNAPSPAALHKLRVQRERAGGKEKAQ</sequence>
<keyword evidence="3" id="KW-1185">Reference proteome</keyword>
<proteinExistence type="predicted"/>
<name>D8MXD0_ERWBE</name>
<dbReference type="eggNOG" id="ENOG502Z7X9">
    <property type="taxonomic scope" value="Bacteria"/>
</dbReference>
<dbReference type="EMBL" id="FP236843">
    <property type="protein sequence ID" value="CAX61487.1"/>
    <property type="molecule type" value="Genomic_DNA"/>
</dbReference>
<reference evidence="2 3" key="1">
    <citation type="journal article" date="2010" name="BMC Genomics">
        <title>Genome comparison of the epiphytic bacteria Erwinia billingiae and E. tasmaniensis with the pear pathogen E. pyrifoliae.</title>
        <authorList>
            <person name="Kube M."/>
            <person name="Migdoll A.M."/>
            <person name="Gehring I."/>
            <person name="Heitmann K."/>
            <person name="Mayer Y."/>
            <person name="Kuhl H."/>
            <person name="Knaust F."/>
            <person name="Geider K."/>
            <person name="Reinhardt R."/>
        </authorList>
    </citation>
    <scope>NUCLEOTIDE SEQUENCE [LARGE SCALE GENOMIC DNA]</scope>
    <source>
        <strain evidence="2 3">Eb661</strain>
    </source>
</reference>
<dbReference type="GeneID" id="90513897"/>
<evidence type="ECO:0000313" key="3">
    <source>
        <dbReference type="Proteomes" id="UP000008793"/>
    </source>
</evidence>
<dbReference type="RefSeq" id="WP_013203970.1">
    <property type="nucleotide sequence ID" value="NC_014306.1"/>
</dbReference>
<gene>
    <name evidence="2" type="ordered locus">EbC_39560</name>
</gene>
<organism evidence="3">
    <name type="scientific">Erwinia billingiae (strain Eb661)</name>
    <dbReference type="NCBI Taxonomy" id="634500"/>
    <lineage>
        <taxon>Bacteria</taxon>
        <taxon>Pseudomonadati</taxon>
        <taxon>Pseudomonadota</taxon>
        <taxon>Gammaproteobacteria</taxon>
        <taxon>Enterobacterales</taxon>
        <taxon>Erwiniaceae</taxon>
        <taxon>Erwinia</taxon>
    </lineage>
</organism>
<dbReference type="Proteomes" id="UP000008793">
    <property type="component" value="Chromosome"/>
</dbReference>
<dbReference type="AlphaFoldDB" id="D8MXD0"/>
<accession>D8MXD0</accession>
<dbReference type="Gene3D" id="1.20.58.1090">
    <property type="entry name" value="Phage polarity suppression protein monomer"/>
    <property type="match status" value="1"/>
</dbReference>
<dbReference type="STRING" id="634500.EbC_39560"/>
<protein>
    <submittedName>
        <fullName evidence="2">Putative phage capsid morphogenesis protein encoded in CP-933I</fullName>
    </submittedName>
</protein>
<evidence type="ECO:0000313" key="2">
    <source>
        <dbReference type="EMBL" id="CAX61487.1"/>
    </source>
</evidence>
<keyword evidence="1" id="KW-0175">Coiled coil</keyword>
<dbReference type="HOGENOM" id="CLU_098587_0_0_6"/>